<feature type="compositionally biased region" description="Basic and acidic residues" evidence="4">
    <location>
        <begin position="133"/>
        <end position="171"/>
    </location>
</feature>
<keyword evidence="7" id="KW-1185">Reference proteome</keyword>
<dbReference type="SUPFAM" id="SSF47616">
    <property type="entry name" value="GST C-terminal domain-like"/>
    <property type="match status" value="1"/>
</dbReference>
<feature type="compositionally biased region" description="Basic residues" evidence="4">
    <location>
        <begin position="181"/>
        <end position="190"/>
    </location>
</feature>
<dbReference type="FunFam" id="2.40.50.140:FF:000199">
    <property type="entry name" value="tRNA-aminoacylation cofactor ARC1"/>
    <property type="match status" value="1"/>
</dbReference>
<dbReference type="InterPro" id="IPR002547">
    <property type="entry name" value="tRNA-bd_dom"/>
</dbReference>
<evidence type="ECO:0000313" key="7">
    <source>
        <dbReference type="Proteomes" id="UP000662931"/>
    </source>
</evidence>
<reference evidence="6" key="1">
    <citation type="submission" date="2020-10" db="EMBL/GenBank/DDBJ databases">
        <authorList>
            <person name="Roach M.J.R."/>
        </authorList>
    </citation>
    <scope>NUCLEOTIDE SEQUENCE</scope>
    <source>
        <strain evidence="6">CBS 1945</strain>
    </source>
</reference>
<feature type="region of interest" description="Disordered" evidence="4">
    <location>
        <begin position="133"/>
        <end position="203"/>
    </location>
</feature>
<dbReference type="KEGG" id="bnn:FOA43_001177"/>
<keyword evidence="2 3" id="KW-0694">RNA-binding</keyword>
<feature type="domain" description="TRNA-binding" evidence="5">
    <location>
        <begin position="206"/>
        <end position="311"/>
    </location>
</feature>
<proteinExistence type="predicted"/>
<sequence length="376" mass="41709">MSGFDLSKLKSTSVVDDAQLSNEELALKCQWETLSASGAPDEFATQLNNYLRNNTYIVGTKPTAADFSIFKAIYAAASSWVKTQDASILAQHRHILRWIDLIENTILDLQIPADQKFKLNFDAELPREIVEKKKKVKKEESESESKSNKEQPKKAEKSGDNKHKEGKKGGKPDAATIAKQRAAKAAKKAKKADAQQQAEQHRAPAVPSMIDFRVGFIEKAVKHPDADSLYVSTIHMGDEDGQPRTVCSGLVKFIPLEELQQRLVIVVANLKPVKMRGIKSSAMVLCASSPDDNKVEFVNPPEGSKAGDKIFFEGYEGTPEHVLTPKKKIWETCQPKFSTNDKFEVIYREEGKPDARLVNGNGELCKNLTIANAVVR</sequence>
<dbReference type="InterPro" id="IPR051270">
    <property type="entry name" value="Tyrosine-tRNA_ligase_regulator"/>
</dbReference>
<organism evidence="6 7">
    <name type="scientific">Eeniella nana</name>
    <name type="common">Yeast</name>
    <name type="synonym">Brettanomyces nanus</name>
    <dbReference type="NCBI Taxonomy" id="13502"/>
    <lineage>
        <taxon>Eukaryota</taxon>
        <taxon>Fungi</taxon>
        <taxon>Dikarya</taxon>
        <taxon>Ascomycota</taxon>
        <taxon>Saccharomycotina</taxon>
        <taxon>Pichiomycetes</taxon>
        <taxon>Pichiales</taxon>
        <taxon>Pichiaceae</taxon>
        <taxon>Brettanomyces</taxon>
    </lineage>
</organism>
<dbReference type="OrthoDB" id="19141at2759"/>
<evidence type="ECO:0000256" key="3">
    <source>
        <dbReference type="PROSITE-ProRule" id="PRU00209"/>
    </source>
</evidence>
<evidence type="ECO:0000256" key="2">
    <source>
        <dbReference type="ARBA" id="ARBA00022884"/>
    </source>
</evidence>
<dbReference type="GeneID" id="62194578"/>
<dbReference type="PANTHER" id="PTHR11586:SF33">
    <property type="entry name" value="AMINOACYL TRNA SYNTHASE COMPLEX-INTERACTING MULTIFUNCTIONAL PROTEIN 1"/>
    <property type="match status" value="1"/>
</dbReference>
<evidence type="ECO:0000256" key="4">
    <source>
        <dbReference type="SAM" id="MobiDB-lite"/>
    </source>
</evidence>
<dbReference type="AlphaFoldDB" id="A0A875S181"/>
<dbReference type="PANTHER" id="PTHR11586">
    <property type="entry name" value="TRNA-AMINOACYLATION COFACTOR ARC1 FAMILY MEMBER"/>
    <property type="match status" value="1"/>
</dbReference>
<dbReference type="RefSeq" id="XP_038777427.1">
    <property type="nucleotide sequence ID" value="XM_038921499.1"/>
</dbReference>
<evidence type="ECO:0000259" key="5">
    <source>
        <dbReference type="PROSITE" id="PS50886"/>
    </source>
</evidence>
<accession>A0A875S181</accession>
<dbReference type="CDD" id="cd02799">
    <property type="entry name" value="tRNA_bind_EMAP-II_like"/>
    <property type="match status" value="1"/>
</dbReference>
<dbReference type="GO" id="GO:0000049">
    <property type="term" value="F:tRNA binding"/>
    <property type="evidence" value="ECO:0007669"/>
    <property type="project" value="UniProtKB-UniRule"/>
</dbReference>
<dbReference type="Gene3D" id="2.40.50.140">
    <property type="entry name" value="Nucleic acid-binding proteins"/>
    <property type="match status" value="1"/>
</dbReference>
<dbReference type="Proteomes" id="UP000662931">
    <property type="component" value="Chromosome 1"/>
</dbReference>
<evidence type="ECO:0000256" key="1">
    <source>
        <dbReference type="ARBA" id="ARBA00022555"/>
    </source>
</evidence>
<dbReference type="SUPFAM" id="SSF50249">
    <property type="entry name" value="Nucleic acid-binding proteins"/>
    <property type="match status" value="1"/>
</dbReference>
<gene>
    <name evidence="6" type="ORF">FOA43_001177</name>
</gene>
<dbReference type="Gene3D" id="1.20.1050.10">
    <property type="match status" value="1"/>
</dbReference>
<name>A0A875S181_EENNA</name>
<dbReference type="InterPro" id="IPR012340">
    <property type="entry name" value="NA-bd_OB-fold"/>
</dbReference>
<keyword evidence="1 3" id="KW-0820">tRNA-binding</keyword>
<dbReference type="Pfam" id="PF01588">
    <property type="entry name" value="tRNA_bind"/>
    <property type="match status" value="1"/>
</dbReference>
<protein>
    <recommendedName>
        <fullName evidence="5">tRNA-binding domain-containing protein</fullName>
    </recommendedName>
</protein>
<dbReference type="EMBL" id="CP064812">
    <property type="protein sequence ID" value="QPG73862.1"/>
    <property type="molecule type" value="Genomic_DNA"/>
</dbReference>
<dbReference type="PROSITE" id="PS50886">
    <property type="entry name" value="TRBD"/>
    <property type="match status" value="1"/>
</dbReference>
<evidence type="ECO:0000313" key="6">
    <source>
        <dbReference type="EMBL" id="QPG73862.1"/>
    </source>
</evidence>
<dbReference type="Pfam" id="PF21972">
    <property type="entry name" value="Arc1p_N_like"/>
    <property type="match status" value="1"/>
</dbReference>
<dbReference type="GO" id="GO:0017102">
    <property type="term" value="C:methionyl glutamyl tRNA synthetase complex"/>
    <property type="evidence" value="ECO:0007669"/>
    <property type="project" value="TreeGrafter"/>
</dbReference>
<dbReference type="InterPro" id="IPR036282">
    <property type="entry name" value="Glutathione-S-Trfase_C_sf"/>
</dbReference>
<dbReference type="InterPro" id="IPR053836">
    <property type="entry name" value="Arc1-like_N"/>
</dbReference>